<protein>
    <submittedName>
        <fullName evidence="1">Uncharacterized protein</fullName>
    </submittedName>
</protein>
<accession>A0A9P6KMT0</accession>
<dbReference type="AlphaFoldDB" id="A0A9P6KMT0"/>
<reference evidence="1" key="1">
    <citation type="journal article" date="2020" name="Mol. Plant Microbe Interact.">
        <title>Genome Sequence of the Biocontrol Agent Coniothyrium minitans strain Conio (IMI 134523).</title>
        <authorList>
            <person name="Patel D."/>
            <person name="Shittu T.A."/>
            <person name="Baroncelli R."/>
            <person name="Muthumeenakshi S."/>
            <person name="Osborne T.H."/>
            <person name="Janganan T.K."/>
            <person name="Sreenivasaprasad S."/>
        </authorList>
    </citation>
    <scope>NUCLEOTIDE SEQUENCE</scope>
    <source>
        <strain evidence="1">Conio</strain>
    </source>
</reference>
<gene>
    <name evidence="1" type="ORF">PMIN01_10221</name>
</gene>
<keyword evidence="2" id="KW-1185">Reference proteome</keyword>
<evidence type="ECO:0000313" key="1">
    <source>
        <dbReference type="EMBL" id="KAF9732292.1"/>
    </source>
</evidence>
<dbReference type="Proteomes" id="UP000756921">
    <property type="component" value="Unassembled WGS sequence"/>
</dbReference>
<sequence>MTQPNVNPASQCREMDAIETHLSQVTMNAQNHRIENQPSQLAMNTQDLVEYMSTQIISEAALAENWIHIFEYYHPTQMHVLTPDLESDQRIIIFICGWFAFAKIDDFIRLDAIASDPHMVEFHKYLLKHGSSAAEPRIKIEYPDKTYTSFDDWYSESGKPKGWVFDEETHRLVAYTYWLSTHNASMQAVEQEIYETDLSSRLEHMQIDEMMSERVL</sequence>
<evidence type="ECO:0000313" key="2">
    <source>
        <dbReference type="Proteomes" id="UP000756921"/>
    </source>
</evidence>
<organism evidence="1 2">
    <name type="scientific">Paraphaeosphaeria minitans</name>
    <dbReference type="NCBI Taxonomy" id="565426"/>
    <lineage>
        <taxon>Eukaryota</taxon>
        <taxon>Fungi</taxon>
        <taxon>Dikarya</taxon>
        <taxon>Ascomycota</taxon>
        <taxon>Pezizomycotina</taxon>
        <taxon>Dothideomycetes</taxon>
        <taxon>Pleosporomycetidae</taxon>
        <taxon>Pleosporales</taxon>
        <taxon>Massarineae</taxon>
        <taxon>Didymosphaeriaceae</taxon>
        <taxon>Paraphaeosphaeria</taxon>
    </lineage>
</organism>
<name>A0A9P6KMT0_9PLEO</name>
<proteinExistence type="predicted"/>
<dbReference type="EMBL" id="WJXW01000011">
    <property type="protein sequence ID" value="KAF9732292.1"/>
    <property type="molecule type" value="Genomic_DNA"/>
</dbReference>
<comment type="caution">
    <text evidence="1">The sequence shown here is derived from an EMBL/GenBank/DDBJ whole genome shotgun (WGS) entry which is preliminary data.</text>
</comment>
<dbReference type="OrthoDB" id="3771763at2759"/>